<gene>
    <name evidence="7" type="ORF">AMTR_s00138p00028140</name>
</gene>
<protein>
    <recommendedName>
        <fullName evidence="6">Cyclin-like domain-containing protein</fullName>
    </recommendedName>
</protein>
<feature type="domain" description="Cyclin-like" evidence="6">
    <location>
        <begin position="591"/>
        <end position="678"/>
    </location>
</feature>
<dbReference type="InterPro" id="IPR006671">
    <property type="entry name" value="Cyclin_N"/>
</dbReference>
<name>W1NEL4_AMBTC</name>
<dbReference type="InterPro" id="IPR013763">
    <property type="entry name" value="Cyclin-like_dom"/>
</dbReference>
<comment type="similarity">
    <text evidence="4">Belongs to the cyclin family.</text>
</comment>
<dbReference type="eggNOG" id="KOG0653">
    <property type="taxonomic scope" value="Eukaryota"/>
</dbReference>
<keyword evidence="2 4" id="KW-0195">Cyclin</keyword>
<dbReference type="PANTHER" id="PTHR10177">
    <property type="entry name" value="CYCLINS"/>
    <property type="match status" value="1"/>
</dbReference>
<dbReference type="InterPro" id="IPR036915">
    <property type="entry name" value="Cyclin-like_sf"/>
</dbReference>
<evidence type="ECO:0000256" key="2">
    <source>
        <dbReference type="ARBA" id="ARBA00023127"/>
    </source>
</evidence>
<dbReference type="Proteomes" id="UP000017836">
    <property type="component" value="Unassembled WGS sequence"/>
</dbReference>
<feature type="compositionally biased region" description="Polar residues" evidence="5">
    <location>
        <begin position="252"/>
        <end position="272"/>
    </location>
</feature>
<dbReference type="SUPFAM" id="SSF47954">
    <property type="entry name" value="Cyclin-like"/>
    <property type="match status" value="2"/>
</dbReference>
<dbReference type="GO" id="GO:0000082">
    <property type="term" value="P:G1/S transition of mitotic cell cycle"/>
    <property type="evidence" value="ECO:0000318"/>
    <property type="project" value="GO_Central"/>
</dbReference>
<evidence type="ECO:0000256" key="4">
    <source>
        <dbReference type="RuleBase" id="RU000383"/>
    </source>
</evidence>
<dbReference type="AlphaFoldDB" id="W1NEL4"/>
<keyword evidence="8" id="KW-1185">Reference proteome</keyword>
<evidence type="ECO:0000259" key="6">
    <source>
        <dbReference type="SMART" id="SM00385"/>
    </source>
</evidence>
<dbReference type="Gramene" id="ERM93814">
    <property type="protein sequence ID" value="ERM93814"/>
    <property type="gene ID" value="AMTR_s00138p00028140"/>
</dbReference>
<evidence type="ECO:0000256" key="1">
    <source>
        <dbReference type="ARBA" id="ARBA00022618"/>
    </source>
</evidence>
<sequence length="759" mass="85262">MTTQARKHKLQPAPPHPKRLRSKIARRKIQNLSENDPEFGRFPAISSSSTSFSTGLSCTSSLTVTGNQSQNTKARSICKRRGQTGATKLGEKYQDNRGENRGLESLLKADDQSFCGVVKLNQETRKRRTTSTLRGKVAGSSRGKEKISIQRDVFSGTSCSEIVIEDNSRSYSKSAKFGEVITTRVTRSALQKREARNSSEIDANRASQSHFLVNSSSGKEIEANSGRFSKLEVVSEETIDQNTRSTFRKEATSASPNQEENGGNSLAFSGTSYLEPEPKEVTKTRRRLTFRKISEENSSKIYENGLELSDTSCLQPSIKDDSLSFTESESFCRDTTEENTKFQRNAGKFTLKLPFSGEKVAAKWSPEREPKDFPAIAFSDTFCLDSIARTSTRDFSESHHQFRENFLPCPSESTIELIKEDSNSDLACSEHLSSVDSACRNGIDSPLYLFESRNFLANFSGKNTVNWDPGSPCPSYAQFSSSPSFSSVSSDFSECMATKSSSHSETFSLFLKYTEELPRFRPNVEYFKAGHGGDFAGDFKLSEFAESAMEESYMRFRYRERREVFLHNYVQQHRSTDYGDLIRTQRSLLVNWIVQRSKKLGLQWQTLFLSVNLLDRFLCKAVFKTESRLQILGIACATLATRLEENQPLNSVRQKTFQVGSNVYNRCEVVAMEWVVQKVLCYRCLLPTTLDFLWFYLKAAGADAEIEVSARNLAVLSLGDQELLGYWPSTIAAALVILACLAADYDQASEWVIEVALLL</sequence>
<evidence type="ECO:0000256" key="3">
    <source>
        <dbReference type="ARBA" id="ARBA00023306"/>
    </source>
</evidence>
<evidence type="ECO:0000313" key="7">
    <source>
        <dbReference type="EMBL" id="ERM93814.1"/>
    </source>
</evidence>
<dbReference type="Pfam" id="PF02984">
    <property type="entry name" value="Cyclin_C"/>
    <property type="match status" value="1"/>
</dbReference>
<dbReference type="GO" id="GO:0051301">
    <property type="term" value="P:cell division"/>
    <property type="evidence" value="ECO:0007669"/>
    <property type="project" value="UniProtKB-KW"/>
</dbReference>
<feature type="compositionally biased region" description="Basic residues" evidence="5">
    <location>
        <begin position="1"/>
        <end position="29"/>
    </location>
</feature>
<accession>W1NEL4</accession>
<dbReference type="GO" id="GO:0005634">
    <property type="term" value="C:nucleus"/>
    <property type="evidence" value="ECO:0000318"/>
    <property type="project" value="GO_Central"/>
</dbReference>
<dbReference type="Gene3D" id="1.10.472.10">
    <property type="entry name" value="Cyclin-like"/>
    <property type="match status" value="2"/>
</dbReference>
<dbReference type="InterPro" id="IPR039361">
    <property type="entry name" value="Cyclin"/>
</dbReference>
<dbReference type="Pfam" id="PF00134">
    <property type="entry name" value="Cyclin_N"/>
    <property type="match status" value="1"/>
</dbReference>
<dbReference type="HOGENOM" id="CLU_367380_0_0_1"/>
<dbReference type="STRING" id="13333.W1NEL4"/>
<dbReference type="GO" id="GO:0016538">
    <property type="term" value="F:cyclin-dependent protein serine/threonine kinase regulator activity"/>
    <property type="evidence" value="ECO:0000318"/>
    <property type="project" value="GO_Central"/>
</dbReference>
<dbReference type="GO" id="GO:0005737">
    <property type="term" value="C:cytoplasm"/>
    <property type="evidence" value="ECO:0000318"/>
    <property type="project" value="GO_Central"/>
</dbReference>
<evidence type="ECO:0000313" key="8">
    <source>
        <dbReference type="Proteomes" id="UP000017836"/>
    </source>
</evidence>
<dbReference type="SMART" id="SM00385">
    <property type="entry name" value="CYCLIN"/>
    <property type="match status" value="1"/>
</dbReference>
<feature type="region of interest" description="Disordered" evidence="5">
    <location>
        <begin position="239"/>
        <end position="272"/>
    </location>
</feature>
<reference evidence="8" key="1">
    <citation type="journal article" date="2013" name="Science">
        <title>The Amborella genome and the evolution of flowering plants.</title>
        <authorList>
            <consortium name="Amborella Genome Project"/>
        </authorList>
    </citation>
    <scope>NUCLEOTIDE SEQUENCE [LARGE SCALE GENOMIC DNA]</scope>
</reference>
<keyword evidence="3" id="KW-0131">Cell cycle</keyword>
<dbReference type="InterPro" id="IPR048258">
    <property type="entry name" value="Cyclins_cyclin-box"/>
</dbReference>
<dbReference type="InterPro" id="IPR004367">
    <property type="entry name" value="Cyclin_C-dom"/>
</dbReference>
<evidence type="ECO:0000256" key="5">
    <source>
        <dbReference type="SAM" id="MobiDB-lite"/>
    </source>
</evidence>
<dbReference type="GO" id="GO:0000307">
    <property type="term" value="C:cyclin-dependent protein kinase holoenzyme complex"/>
    <property type="evidence" value="ECO:0000318"/>
    <property type="project" value="GO_Central"/>
</dbReference>
<dbReference type="PROSITE" id="PS00292">
    <property type="entry name" value="CYCLINS"/>
    <property type="match status" value="1"/>
</dbReference>
<dbReference type="EMBL" id="KI397561">
    <property type="protein sequence ID" value="ERM93814.1"/>
    <property type="molecule type" value="Genomic_DNA"/>
</dbReference>
<organism evidence="7 8">
    <name type="scientific">Amborella trichopoda</name>
    <dbReference type="NCBI Taxonomy" id="13333"/>
    <lineage>
        <taxon>Eukaryota</taxon>
        <taxon>Viridiplantae</taxon>
        <taxon>Streptophyta</taxon>
        <taxon>Embryophyta</taxon>
        <taxon>Tracheophyta</taxon>
        <taxon>Spermatophyta</taxon>
        <taxon>Magnoliopsida</taxon>
        <taxon>Amborellales</taxon>
        <taxon>Amborellaceae</taxon>
        <taxon>Amborella</taxon>
    </lineage>
</organism>
<keyword evidence="1" id="KW-0132">Cell division</keyword>
<feature type="region of interest" description="Disordered" evidence="5">
    <location>
        <begin position="1"/>
        <end position="52"/>
    </location>
</feature>
<proteinExistence type="inferred from homology"/>